<gene>
    <name evidence="1" type="ORF">GpartN1_g233.t1</name>
</gene>
<proteinExistence type="predicted"/>
<protein>
    <submittedName>
        <fullName evidence="1">Uncharacterized protein</fullName>
    </submittedName>
</protein>
<dbReference type="Pfam" id="PF14735">
    <property type="entry name" value="HAUS4"/>
    <property type="match status" value="1"/>
</dbReference>
<organism evidence="1 2">
    <name type="scientific">Galdieria partita</name>
    <dbReference type="NCBI Taxonomy" id="83374"/>
    <lineage>
        <taxon>Eukaryota</taxon>
        <taxon>Rhodophyta</taxon>
        <taxon>Bangiophyceae</taxon>
        <taxon>Galdieriales</taxon>
        <taxon>Galdieriaceae</taxon>
        <taxon>Galdieria</taxon>
    </lineage>
</organism>
<evidence type="ECO:0000313" key="2">
    <source>
        <dbReference type="Proteomes" id="UP001061958"/>
    </source>
</evidence>
<evidence type="ECO:0000313" key="1">
    <source>
        <dbReference type="EMBL" id="GJQ08442.1"/>
    </source>
</evidence>
<reference evidence="1" key="2">
    <citation type="submission" date="2022-01" db="EMBL/GenBank/DDBJ databases">
        <authorList>
            <person name="Hirooka S."/>
            <person name="Miyagishima S.Y."/>
        </authorList>
    </citation>
    <scope>NUCLEOTIDE SEQUENCE</scope>
    <source>
        <strain evidence="1">NBRC 102759</strain>
    </source>
</reference>
<dbReference type="GO" id="GO:0051225">
    <property type="term" value="P:spindle assembly"/>
    <property type="evidence" value="ECO:0007669"/>
    <property type="project" value="InterPro"/>
</dbReference>
<dbReference type="EMBL" id="BQMJ01000002">
    <property type="protein sequence ID" value="GJQ08442.1"/>
    <property type="molecule type" value="Genomic_DNA"/>
</dbReference>
<comment type="caution">
    <text evidence="1">The sequence shown here is derived from an EMBL/GenBank/DDBJ whole genome shotgun (WGS) entry which is preliminary data.</text>
</comment>
<keyword evidence="2" id="KW-1185">Reference proteome</keyword>
<sequence>MDLPPSVKDAVIEDLIQSLPPFNQVKNVEKKLDFLTGKDEISSNTLLELENFINNHLSFDLSSADVEMDLFLARKRFNERAISYFQRKIVAEELAEQCRTQYPDKIESDPSMYIHDPNERQVSFSDLIHVNLSVLLNDKNTDSHSPFTLTRHQTESLRRGVVERTQSFCEKLGNLLEFSTRNGREPLQSPRHIDERIEETYIVYQNTKKEATNAFYQSLYILTQIFKEVDQLLLLWDKEAISSFDLKTMKIRKLCLQVENCFFKLKLLGEKILGEVYNPDSLRKLGENKRILDAKYNKLFREHEKIQSLLQNYMKNGDEMDLIALEYRKTVQAIHEREEEINYLRRLHCRSRS</sequence>
<name>A0A9C7PRJ9_9RHOD</name>
<reference evidence="1" key="1">
    <citation type="journal article" date="2022" name="Proc. Natl. Acad. Sci. U.S.A.">
        <title>Life cycle and functional genomics of the unicellular red alga Galdieria for elucidating algal and plant evolution and industrial use.</title>
        <authorList>
            <person name="Hirooka S."/>
            <person name="Itabashi T."/>
            <person name="Ichinose T.M."/>
            <person name="Onuma R."/>
            <person name="Fujiwara T."/>
            <person name="Yamashita S."/>
            <person name="Jong L.W."/>
            <person name="Tomita R."/>
            <person name="Iwane A.H."/>
            <person name="Miyagishima S.Y."/>
        </authorList>
    </citation>
    <scope>NUCLEOTIDE SEQUENCE</scope>
    <source>
        <strain evidence="1">NBRC 102759</strain>
    </source>
</reference>
<dbReference type="Proteomes" id="UP001061958">
    <property type="component" value="Unassembled WGS sequence"/>
</dbReference>
<dbReference type="InterPro" id="IPR029327">
    <property type="entry name" value="HAUS4"/>
</dbReference>
<dbReference type="AlphaFoldDB" id="A0A9C7PRJ9"/>
<dbReference type="GO" id="GO:0070652">
    <property type="term" value="C:HAUS complex"/>
    <property type="evidence" value="ECO:0007669"/>
    <property type="project" value="InterPro"/>
</dbReference>
<dbReference type="OrthoDB" id="10369900at2759"/>
<accession>A0A9C7PRJ9</accession>